<dbReference type="SUPFAM" id="SSF50447">
    <property type="entry name" value="Translation proteins"/>
    <property type="match status" value="1"/>
</dbReference>
<dbReference type="NCBIfam" id="TIGR02034">
    <property type="entry name" value="CysN"/>
    <property type="match status" value="1"/>
</dbReference>
<dbReference type="CDD" id="cd04166">
    <property type="entry name" value="CysN_ATPS"/>
    <property type="match status" value="1"/>
</dbReference>
<keyword evidence="4" id="KW-0547">Nucleotide-binding</keyword>
<dbReference type="SUPFAM" id="SSF52540">
    <property type="entry name" value="P-loop containing nucleoside triphosphate hydrolases"/>
    <property type="match status" value="1"/>
</dbReference>
<dbReference type="InterPro" id="IPR027417">
    <property type="entry name" value="P-loop_NTPase"/>
</dbReference>
<dbReference type="InterPro" id="IPR011779">
    <property type="entry name" value="SO4_adenylTrfase_lsu"/>
</dbReference>
<accession>K7RJE2</accession>
<protein>
    <recommendedName>
        <fullName evidence="1">sulfate adenylyltransferase</fullName>
        <ecNumber evidence="1">2.7.7.4</ecNumber>
    </recommendedName>
</protein>
<dbReference type="AlphaFoldDB" id="K7RJE2"/>
<evidence type="ECO:0000256" key="7">
    <source>
        <dbReference type="SAM" id="MobiDB-lite"/>
    </source>
</evidence>
<dbReference type="PANTHER" id="PTHR23115">
    <property type="entry name" value="TRANSLATION FACTOR"/>
    <property type="match status" value="1"/>
</dbReference>
<dbReference type="PROSITE" id="PS51722">
    <property type="entry name" value="G_TR_2"/>
    <property type="match status" value="1"/>
</dbReference>
<dbReference type="PATRIC" id="fig|1171373.8.peg.173"/>
<dbReference type="EC" id="2.7.7.4" evidence="1"/>
<dbReference type="STRING" id="1171373.PACID_01730"/>
<dbReference type="InterPro" id="IPR000795">
    <property type="entry name" value="T_Tr_GTP-bd_dom"/>
</dbReference>
<dbReference type="GO" id="GO:0004781">
    <property type="term" value="F:sulfate adenylyltransferase (ATP) activity"/>
    <property type="evidence" value="ECO:0007669"/>
    <property type="project" value="UniProtKB-EC"/>
</dbReference>
<proteinExistence type="predicted"/>
<dbReference type="HOGENOM" id="CLU_007265_5_2_11"/>
<dbReference type="eggNOG" id="COG2895">
    <property type="taxonomic scope" value="Bacteria"/>
</dbReference>
<feature type="domain" description="Tr-type G" evidence="8">
    <location>
        <begin position="39"/>
        <end position="252"/>
    </location>
</feature>
<dbReference type="InterPro" id="IPR054696">
    <property type="entry name" value="GTP-eEF1A_C"/>
</dbReference>
<dbReference type="InterPro" id="IPR009001">
    <property type="entry name" value="Transl_elong_EF1A/Init_IF2_C"/>
</dbReference>
<name>K7RJE2_ACIA4</name>
<evidence type="ECO:0000256" key="5">
    <source>
        <dbReference type="ARBA" id="ARBA00022840"/>
    </source>
</evidence>
<reference evidence="9 10" key="1">
    <citation type="journal article" date="2012" name="BMC Genomics">
        <title>The genome sequence of Propionibacterium acidipropionici provides insights into its biotechnological and industrial potential.</title>
        <authorList>
            <person name="Parizzi L.P."/>
            <person name="Grassi M.C."/>
            <person name="Llerena L.A."/>
            <person name="Carazzolle M.F."/>
            <person name="Queiroz V.L."/>
            <person name="Lunardi I."/>
            <person name="Zeidler A.F."/>
            <person name="Teixeira P.J."/>
            <person name="Mieczkowski P."/>
            <person name="Rincones J."/>
            <person name="Pereira G.A."/>
        </authorList>
    </citation>
    <scope>NUCLEOTIDE SEQUENCE [LARGE SCALE GENOMIC DNA]</scope>
    <source>
        <strain evidence="10">ATCC 4875 / DSM 20272 / JCM 6432 / NBRC 12425 / NCIMB 8070</strain>
    </source>
</reference>
<gene>
    <name evidence="9" type="primary">cysN</name>
    <name evidence="9" type="ordered locus">PACID_01730</name>
</gene>
<dbReference type="GO" id="GO:0005525">
    <property type="term" value="F:GTP binding"/>
    <property type="evidence" value="ECO:0007669"/>
    <property type="project" value="UniProtKB-KW"/>
</dbReference>
<dbReference type="CDD" id="cd04095">
    <property type="entry name" value="CysN_NoDQ_III"/>
    <property type="match status" value="1"/>
</dbReference>
<feature type="region of interest" description="Disordered" evidence="7">
    <location>
        <begin position="1"/>
        <end position="30"/>
    </location>
</feature>
<dbReference type="PRINTS" id="PR00315">
    <property type="entry name" value="ELONGATNFCT"/>
</dbReference>
<keyword evidence="3 9" id="KW-0548">Nucleotidyltransferase</keyword>
<evidence type="ECO:0000259" key="8">
    <source>
        <dbReference type="PROSITE" id="PS51722"/>
    </source>
</evidence>
<dbReference type="CDD" id="cd03695">
    <property type="entry name" value="CysN_NodQ_II"/>
    <property type="match status" value="1"/>
</dbReference>
<dbReference type="PROSITE" id="PS00301">
    <property type="entry name" value="G_TR_1"/>
    <property type="match status" value="1"/>
</dbReference>
<evidence type="ECO:0000256" key="2">
    <source>
        <dbReference type="ARBA" id="ARBA00022679"/>
    </source>
</evidence>
<dbReference type="RefSeq" id="WP_015068941.1">
    <property type="nucleotide sequence ID" value="NC_019395.1"/>
</dbReference>
<dbReference type="GO" id="GO:0005524">
    <property type="term" value="F:ATP binding"/>
    <property type="evidence" value="ECO:0007669"/>
    <property type="project" value="UniProtKB-KW"/>
</dbReference>
<dbReference type="InterPro" id="IPR041757">
    <property type="entry name" value="CysN_GTP-bd"/>
</dbReference>
<dbReference type="FunFam" id="3.40.50.300:FF:000119">
    <property type="entry name" value="Sulfate adenylyltransferase subunit 1"/>
    <property type="match status" value="1"/>
</dbReference>
<dbReference type="GeneID" id="88084246"/>
<dbReference type="Pfam" id="PF22594">
    <property type="entry name" value="GTP-eEF1A_C"/>
    <property type="match status" value="1"/>
</dbReference>
<dbReference type="GO" id="GO:0003924">
    <property type="term" value="F:GTPase activity"/>
    <property type="evidence" value="ECO:0007669"/>
    <property type="project" value="InterPro"/>
</dbReference>
<keyword evidence="5" id="KW-0067">ATP-binding</keyword>
<evidence type="ECO:0000256" key="4">
    <source>
        <dbReference type="ARBA" id="ARBA00022741"/>
    </source>
</evidence>
<keyword evidence="6" id="KW-0342">GTP-binding</keyword>
<organism evidence="9 10">
    <name type="scientific">Acidipropionibacterium acidipropionici (strain ATCC 4875 / DSM 20272 / JCM 6432 / NBRC 12425 / NCIMB 8070 / 4)</name>
    <name type="common">Propionibacterium acidipropionici</name>
    <dbReference type="NCBI Taxonomy" id="1171373"/>
    <lineage>
        <taxon>Bacteria</taxon>
        <taxon>Bacillati</taxon>
        <taxon>Actinomycetota</taxon>
        <taxon>Actinomycetes</taxon>
        <taxon>Propionibacteriales</taxon>
        <taxon>Propionibacteriaceae</taxon>
        <taxon>Acidipropionibacterium</taxon>
    </lineage>
</organism>
<dbReference type="InterPro" id="IPR009000">
    <property type="entry name" value="Transl_B-barrel_sf"/>
</dbReference>
<evidence type="ECO:0000256" key="1">
    <source>
        <dbReference type="ARBA" id="ARBA00012391"/>
    </source>
</evidence>
<dbReference type="Proteomes" id="UP000000214">
    <property type="component" value="Chromosome"/>
</dbReference>
<dbReference type="KEGG" id="pbo:PACID_01730"/>
<evidence type="ECO:0000256" key="3">
    <source>
        <dbReference type="ARBA" id="ARBA00022695"/>
    </source>
</evidence>
<dbReference type="Gene3D" id="2.40.30.10">
    <property type="entry name" value="Translation factors"/>
    <property type="match status" value="2"/>
</dbReference>
<dbReference type="InterPro" id="IPR050100">
    <property type="entry name" value="TRAFAC_GTPase_members"/>
</dbReference>
<dbReference type="InterPro" id="IPR031157">
    <property type="entry name" value="G_TR_CS"/>
</dbReference>
<dbReference type="Pfam" id="PF00009">
    <property type="entry name" value="GTP_EFTU"/>
    <property type="match status" value="1"/>
</dbReference>
<evidence type="ECO:0000256" key="6">
    <source>
        <dbReference type="ARBA" id="ARBA00023134"/>
    </source>
</evidence>
<dbReference type="InterPro" id="IPR044139">
    <property type="entry name" value="CysN_NoDQ_III"/>
</dbReference>
<dbReference type="SUPFAM" id="SSF50465">
    <property type="entry name" value="EF-Tu/eEF-1alpha/eIF2-gamma C-terminal domain"/>
    <property type="match status" value="1"/>
</dbReference>
<dbReference type="GO" id="GO:0006790">
    <property type="term" value="P:sulfur compound metabolic process"/>
    <property type="evidence" value="ECO:0007669"/>
    <property type="project" value="InterPro"/>
</dbReference>
<dbReference type="Gene3D" id="3.40.50.300">
    <property type="entry name" value="P-loop containing nucleotide triphosphate hydrolases"/>
    <property type="match status" value="1"/>
</dbReference>
<evidence type="ECO:0000313" key="9">
    <source>
        <dbReference type="EMBL" id="AFV88024.1"/>
    </source>
</evidence>
<evidence type="ECO:0000313" key="10">
    <source>
        <dbReference type="Proteomes" id="UP000000214"/>
    </source>
</evidence>
<dbReference type="InterPro" id="IPR044138">
    <property type="entry name" value="CysN_II"/>
</dbReference>
<keyword evidence="2 9" id="KW-0808">Transferase</keyword>
<sequence length="471" mass="50210">MSTDTRAVAPALAPSDPIAPDPVDADQPGLDGSELLAEGGLLRLATAGSVDDGKSTLVGRLLFDSKSILADQLDAVERVSHERGLTGTDLALLTDGLRAEREQGITVDVAYRYFATPRRTFILADCPGHVQYTRNTVTGSSTADVLVVLVDVRHGILEQTRRHLAVGALLRVPHVIVAINKLDLVDYDAGEYHRVAADARLTARRLGIADLITVPVSALVGDNVVDRSTRTPWYSGGSLLEILESIEPGRGVEEKPLRLPVQYVLRPQQAAASTEFTEYRGYAGQIGQGTVAAGDEVVVLPGGRRTRVVGVDTADGPLERAVAPQSVALRLADDIDITRGDLIAAVDGAPEPVTEIDAMVAWLGDRPLHPGDRVFLKHATRTVQARVDQVRGRLDLDTAELEAASCLELNDIGRVSIRLASPILAEDYAESRTGGAFLLVDAAAGLTLAAGMIRPPEAEAIAPENDIDWQI</sequence>
<dbReference type="EMBL" id="CP003493">
    <property type="protein sequence ID" value="AFV88024.1"/>
    <property type="molecule type" value="Genomic_DNA"/>
</dbReference>